<dbReference type="SUPFAM" id="SSF56235">
    <property type="entry name" value="N-terminal nucleophile aminohydrolases (Ntn hydrolases)"/>
    <property type="match status" value="1"/>
</dbReference>
<dbReference type="AlphaFoldDB" id="A0A0P7BKQ7"/>
<dbReference type="InterPro" id="IPR043147">
    <property type="entry name" value="Penicillin_amidase_A-knob"/>
</dbReference>
<dbReference type="Gene3D" id="3.60.20.10">
    <property type="entry name" value="Glutamine Phosphoribosylpyrophosphate, subunit 1, domain 1"/>
    <property type="match status" value="1"/>
</dbReference>
<dbReference type="EMBL" id="LGTQ01000009">
    <property type="protein sequence ID" value="KPM47849.1"/>
    <property type="molecule type" value="Genomic_DNA"/>
</dbReference>
<evidence type="ECO:0008006" key="8">
    <source>
        <dbReference type="Google" id="ProtNLM"/>
    </source>
</evidence>
<dbReference type="Gene3D" id="1.10.1400.10">
    <property type="match status" value="1"/>
</dbReference>
<feature type="binding site" evidence="5">
    <location>
        <position position="327"/>
    </location>
    <ligand>
        <name>Ca(2+)</name>
        <dbReference type="ChEBI" id="CHEBI:29108"/>
    </ligand>
</feature>
<dbReference type="InterPro" id="IPR029055">
    <property type="entry name" value="Ntn_hydrolases_N"/>
</dbReference>
<dbReference type="Gene3D" id="2.30.120.10">
    <property type="match status" value="1"/>
</dbReference>
<organism evidence="6 7">
    <name type="scientific">Jiulongibacter sediminis</name>
    <dbReference type="NCBI Taxonomy" id="1605367"/>
    <lineage>
        <taxon>Bacteria</taxon>
        <taxon>Pseudomonadati</taxon>
        <taxon>Bacteroidota</taxon>
        <taxon>Cytophagia</taxon>
        <taxon>Cytophagales</taxon>
        <taxon>Leadbetterellaceae</taxon>
        <taxon>Jiulongibacter</taxon>
    </lineage>
</organism>
<dbReference type="PANTHER" id="PTHR34218">
    <property type="entry name" value="PEPTIDASE S45 PENICILLIN AMIDASE"/>
    <property type="match status" value="1"/>
</dbReference>
<evidence type="ECO:0000313" key="6">
    <source>
        <dbReference type="EMBL" id="KPM47849.1"/>
    </source>
</evidence>
<evidence type="ECO:0000256" key="5">
    <source>
        <dbReference type="PIRSR" id="PIRSR001227-2"/>
    </source>
</evidence>
<dbReference type="Pfam" id="PF01804">
    <property type="entry name" value="Penicil_amidase"/>
    <property type="match status" value="1"/>
</dbReference>
<comment type="caution">
    <text evidence="6">The sequence shown here is derived from an EMBL/GenBank/DDBJ whole genome shotgun (WGS) entry which is preliminary data.</text>
</comment>
<evidence type="ECO:0000256" key="1">
    <source>
        <dbReference type="ARBA" id="ARBA00006586"/>
    </source>
</evidence>
<dbReference type="PANTHER" id="PTHR34218:SF5">
    <property type="entry name" value="PENICILLIN ACYLASE FAMILY PROTEIN"/>
    <property type="match status" value="1"/>
</dbReference>
<sequence length="799" mass="90686">MKMIKKVILGLLALIILGLAGVCAYLQYLQPSYSGELKIENLKAPVEVIYDDYAIPHVYAQNEDDLFRAFGYVHAQDRLFQMELLRRLSGGRLSEVFGEAALETDLFFRTLNFKKHAAEAIADRSPDSSVMRAAEAYIDGVNQYLKNGKTPIEFTLAGIPKAEFTVNDIEMIIAFMGYTFEGAFQSEAVLTYLQNTYGPEYIKDFDQSWPDGDYQLPVDKKAQIEVAKSLALVSQKLQEIDKDLAIKPFNGSNGWVISGQRTKSGKPILSNDTHIAYSQPAIWYEAHLSCPTFEVYGNFLAGTPLPALGHNPHGGWGLTMFENDEADFYREKSNPENPNQVWYKDQWVDLEIQEEVIKIKGGKDTTIQIRKSPHGYLLNGAFTDLKEHSDPIALQWVYHLLPSKHADVFYGLCTAKNVQEAEEAVQHLTSPGLNFMWADKEGNIAWWAAGKLPIRPDHVNSYVILDGSAGDDDWQGFYNFAYNPQLVNPEKGYLYTANNQPENMGTGKVPGYYVPSNRAKRILELIGIDKTDWSEESLREVINDNISSTYPPLIDSLLSVIDKNSLSKNAQNALPIIDNWKGEHELKSTAPALYYRWVYEMYERAMRDELGEDYFKDFEHSHAFKRGMRTFFLNDKSPWWDDVNTSQKETREQVFTESFEASVTFLENQLGTDQSQWHWEKVHTLEHPHAMGQVEALKKYFNLGPLPAPGGLETIDNQMFLLDSTGYYKVVAGPALRRIIDFATPDKAYSVLPTGQSGYFMNDHYDDQAKMFVNGGKRPELMNRADIEKAQIGRLILKP</sequence>
<dbReference type="STRING" id="1605367.AFM12_11430"/>
<dbReference type="PIRSF" id="PIRSF001227">
    <property type="entry name" value="Pen_acylase"/>
    <property type="match status" value="1"/>
</dbReference>
<gene>
    <name evidence="6" type="ORF">AFM12_11430</name>
</gene>
<dbReference type="GO" id="GO:0046872">
    <property type="term" value="F:metal ion binding"/>
    <property type="evidence" value="ECO:0007669"/>
    <property type="project" value="UniProtKB-KW"/>
</dbReference>
<evidence type="ECO:0000256" key="3">
    <source>
        <dbReference type="ARBA" id="ARBA00023145"/>
    </source>
</evidence>
<dbReference type="CDD" id="cd03747">
    <property type="entry name" value="Ntn_PGA_like"/>
    <property type="match status" value="1"/>
</dbReference>
<keyword evidence="3" id="KW-0865">Zymogen</keyword>
<keyword evidence="7" id="KW-1185">Reference proteome</keyword>
<dbReference type="Gene3D" id="1.10.439.10">
    <property type="entry name" value="Penicillin Amidohydrolase, domain 1"/>
    <property type="match status" value="1"/>
</dbReference>
<keyword evidence="2" id="KW-0378">Hydrolase</keyword>
<dbReference type="Proteomes" id="UP000050454">
    <property type="component" value="Unassembled WGS sequence"/>
</dbReference>
<evidence type="ECO:0000313" key="7">
    <source>
        <dbReference type="Proteomes" id="UP000050454"/>
    </source>
</evidence>
<dbReference type="GO" id="GO:0017000">
    <property type="term" value="P:antibiotic biosynthetic process"/>
    <property type="evidence" value="ECO:0007669"/>
    <property type="project" value="InterPro"/>
</dbReference>
<comment type="cofactor">
    <cofactor evidence="5">
        <name>Ca(2+)</name>
        <dbReference type="ChEBI" id="CHEBI:29108"/>
    </cofactor>
    <text evidence="5">Binds 1 Ca(2+) ion per dimer.</text>
</comment>
<proteinExistence type="inferred from homology"/>
<dbReference type="InterPro" id="IPR002692">
    <property type="entry name" value="S45"/>
</dbReference>
<accession>A0A0P7BKQ7</accession>
<feature type="binding site" evidence="5">
    <location>
        <position position="187"/>
    </location>
    <ligand>
        <name>Ca(2+)</name>
        <dbReference type="ChEBI" id="CHEBI:29108"/>
    </ligand>
</feature>
<keyword evidence="5" id="KW-0106">Calcium</keyword>
<dbReference type="InterPro" id="IPR014395">
    <property type="entry name" value="Pen/GL7ACA/AHL_acylase"/>
</dbReference>
<evidence type="ECO:0000256" key="4">
    <source>
        <dbReference type="PIRSR" id="PIRSR001227-1"/>
    </source>
</evidence>
<evidence type="ECO:0000256" key="2">
    <source>
        <dbReference type="ARBA" id="ARBA00022801"/>
    </source>
</evidence>
<dbReference type="InterPro" id="IPR023343">
    <property type="entry name" value="Penicillin_amidase_dom1"/>
</dbReference>
<reference evidence="6 7" key="1">
    <citation type="submission" date="2015-07" db="EMBL/GenBank/DDBJ databases">
        <title>The draft genome sequence of Leadbetterella sp. JN14-9.</title>
        <authorList>
            <person name="Liu Y."/>
            <person name="Du J."/>
            <person name="Shao Z."/>
        </authorList>
    </citation>
    <scope>NUCLEOTIDE SEQUENCE [LARGE SCALE GENOMIC DNA]</scope>
    <source>
        <strain evidence="6 7">JN14-9</strain>
    </source>
</reference>
<feature type="active site" description="Nucleophile" evidence="4">
    <location>
        <position position="252"/>
    </location>
</feature>
<protein>
    <recommendedName>
        <fullName evidence="8">Penicillin amidase</fullName>
    </recommendedName>
</protein>
<keyword evidence="5" id="KW-0479">Metal-binding</keyword>
<comment type="similarity">
    <text evidence="1">Belongs to the peptidase S45 family.</text>
</comment>
<name>A0A0P7BKQ7_9BACT</name>
<dbReference type="GO" id="GO:0016811">
    <property type="term" value="F:hydrolase activity, acting on carbon-nitrogen (but not peptide) bonds, in linear amides"/>
    <property type="evidence" value="ECO:0007669"/>
    <property type="project" value="InterPro"/>
</dbReference>
<dbReference type="InterPro" id="IPR043146">
    <property type="entry name" value="Penicillin_amidase_N_B-knob"/>
</dbReference>
<feature type="binding site" evidence="5">
    <location>
        <position position="324"/>
    </location>
    <ligand>
        <name>Ca(2+)</name>
        <dbReference type="ChEBI" id="CHEBI:29108"/>
    </ligand>
</feature>